<dbReference type="SUPFAM" id="SSF50475">
    <property type="entry name" value="FMN-binding split barrel"/>
    <property type="match status" value="1"/>
</dbReference>
<dbReference type="Gene3D" id="2.30.110.10">
    <property type="entry name" value="Electron Transport, Fmn-binding Protein, Chain A"/>
    <property type="match status" value="1"/>
</dbReference>
<reference evidence="1" key="1">
    <citation type="submission" date="2016-10" db="EMBL/GenBank/DDBJ databases">
        <authorList>
            <person name="de Groot N.N."/>
        </authorList>
    </citation>
    <scope>NUCLEOTIDE SEQUENCE</scope>
</reference>
<proteinExistence type="predicted"/>
<dbReference type="InterPro" id="IPR024747">
    <property type="entry name" value="Pyridox_Oxase-rel"/>
</dbReference>
<evidence type="ECO:0000313" key="1">
    <source>
        <dbReference type="EMBL" id="SFV86619.1"/>
    </source>
</evidence>
<name>A0A1W1DY52_9ZZZZ</name>
<dbReference type="AlphaFoldDB" id="A0A1W1DY52"/>
<organism evidence="1">
    <name type="scientific">hydrothermal vent metagenome</name>
    <dbReference type="NCBI Taxonomy" id="652676"/>
    <lineage>
        <taxon>unclassified sequences</taxon>
        <taxon>metagenomes</taxon>
        <taxon>ecological metagenomes</taxon>
    </lineage>
</organism>
<protein>
    <submittedName>
        <fullName evidence="1">Pyridoxamine 5'-phosphate oxidase-related, FMN-binding</fullName>
    </submittedName>
</protein>
<gene>
    <name evidence="1" type="ORF">MNB_SUP05-SYMBIONT-4-1351</name>
</gene>
<dbReference type="InterPro" id="IPR012349">
    <property type="entry name" value="Split_barrel_FMN-bd"/>
</dbReference>
<accession>A0A1W1DY52</accession>
<dbReference type="Pfam" id="PF12900">
    <property type="entry name" value="Pyridox_ox_2"/>
    <property type="match status" value="1"/>
</dbReference>
<dbReference type="EMBL" id="FPHY01000092">
    <property type="protein sequence ID" value="SFV86619.1"/>
    <property type="molecule type" value="Genomic_DNA"/>
</dbReference>
<dbReference type="PANTHER" id="PTHR34071">
    <property type="entry name" value="5-NITROIMIDAZOLE ANTIBIOTICS RESISTANCE PROTEIN, NIMA-FAMILY-RELATED PROTEIN-RELATED"/>
    <property type="match status" value="1"/>
</dbReference>
<sequence length="207" mass="23644">MIKKISEIKDQALIEQMLLSGNYGVLSLMGDKPRDRPYGVPLNYIYFENAIYFHGAPKGKKFRLLKQNPQVSFCVVTQDTIIPSDFSTDTGLACPATSFFKSVIIEGTAQIITDFDEIGKIFTAMMQNLQPKGGYVPFKNEVYQKEFKGLTMVKINIEQLSAKFKFGQGLNPKRFQMLIDNLQERGTKMDLLTIKAMHQYRPEKYKC</sequence>
<dbReference type="PANTHER" id="PTHR34071:SF2">
    <property type="entry name" value="FLAVIN-NUCLEOTIDE-BINDING PROTEIN"/>
    <property type="match status" value="1"/>
</dbReference>